<protein>
    <recommendedName>
        <fullName evidence="4">Oxygen-dependent protoporphyrinogen oxidase</fullName>
    </recommendedName>
</protein>
<dbReference type="Proteomes" id="UP000189735">
    <property type="component" value="Unassembled WGS sequence"/>
</dbReference>
<evidence type="ECO:0000313" key="2">
    <source>
        <dbReference type="EMBL" id="SKB02521.1"/>
    </source>
</evidence>
<evidence type="ECO:0000313" key="3">
    <source>
        <dbReference type="Proteomes" id="UP000189735"/>
    </source>
</evidence>
<organism evidence="2 3">
    <name type="scientific">Agreia bicolorata</name>
    <dbReference type="NCBI Taxonomy" id="110935"/>
    <lineage>
        <taxon>Bacteria</taxon>
        <taxon>Bacillati</taxon>
        <taxon>Actinomycetota</taxon>
        <taxon>Actinomycetes</taxon>
        <taxon>Micrococcales</taxon>
        <taxon>Microbacteriaceae</taxon>
        <taxon>Agreia</taxon>
    </lineage>
</organism>
<evidence type="ECO:0008006" key="4">
    <source>
        <dbReference type="Google" id="ProtNLM"/>
    </source>
</evidence>
<name>A0A1T4YMN4_9MICO</name>
<evidence type="ECO:0000256" key="1">
    <source>
        <dbReference type="SAM" id="MobiDB-lite"/>
    </source>
</evidence>
<dbReference type="RefSeq" id="WP_139368817.1">
    <property type="nucleotide sequence ID" value="NZ_FUYG01000012.1"/>
</dbReference>
<dbReference type="EMBL" id="FUYG01000012">
    <property type="protein sequence ID" value="SKB02521.1"/>
    <property type="molecule type" value="Genomic_DNA"/>
</dbReference>
<sequence length="123" mass="12788">MRGKLILVVGLATGYVLGSRAGRPRYEQIKSGAEKVWNLAPVQQVAGAVKEFTGQRVDTVQLKAGNATKKAVRSLLHLDDTPSKPTGSKTAGPTKKTSAAKASTSKTSTMKPATPAPAAADDE</sequence>
<feature type="compositionally biased region" description="Low complexity" evidence="1">
    <location>
        <begin position="84"/>
        <end position="123"/>
    </location>
</feature>
<proteinExistence type="predicted"/>
<accession>A0A1T4YMN4</accession>
<dbReference type="AlphaFoldDB" id="A0A1T4YMN4"/>
<reference evidence="3" key="1">
    <citation type="submission" date="2017-02" db="EMBL/GenBank/DDBJ databases">
        <authorList>
            <person name="Varghese N."/>
            <person name="Submissions S."/>
        </authorList>
    </citation>
    <scope>NUCLEOTIDE SEQUENCE [LARGE SCALE GENOMIC DNA]</scope>
    <source>
        <strain evidence="3">VKM Ac-2052</strain>
    </source>
</reference>
<feature type="region of interest" description="Disordered" evidence="1">
    <location>
        <begin position="74"/>
        <end position="123"/>
    </location>
</feature>
<gene>
    <name evidence="2" type="ORF">SAMN06295879_3531</name>
</gene>